<gene>
    <name evidence="2" type="ORF">NT6N_15080</name>
</gene>
<evidence type="ECO:0000256" key="1">
    <source>
        <dbReference type="SAM" id="SignalP"/>
    </source>
</evidence>
<dbReference type="Gene3D" id="2.180.10.10">
    <property type="entry name" value="RHS repeat-associated core"/>
    <property type="match status" value="1"/>
</dbReference>
<accession>A0AAT9FKJ5</accession>
<feature type="chain" id="PRO_5043995047" description="YD repeat-containing protein" evidence="1">
    <location>
        <begin position="20"/>
        <end position="243"/>
    </location>
</feature>
<feature type="signal peptide" evidence="1">
    <location>
        <begin position="1"/>
        <end position="19"/>
    </location>
</feature>
<keyword evidence="1" id="KW-0732">Signal</keyword>
<sequence>MKVILFIFACVFFAPQVTAQYVVDWKNAPLNPNPVIYTLNHLNISGPVKMYEKIILPSVSDTFILNEKGRITVFSASVHSYDNKGLLITIKTKSGSRTFTNSKDGFIKSDQWNISGQIYNYGYEYNEKGLYIKKIDLDNNNALLEKFDYDTNQRVVKQESWRAGKIIKTITYTYSKEDDFLKVIKKSTTDDAPAVETIYFDSRGNNYGANKNLKVVNDSHGNRLHFLNPKSKEMVKQQKFSYH</sequence>
<evidence type="ECO:0000313" key="2">
    <source>
        <dbReference type="EMBL" id="BDS06468.1"/>
    </source>
</evidence>
<protein>
    <recommendedName>
        <fullName evidence="3">YD repeat-containing protein</fullName>
    </recommendedName>
</protein>
<evidence type="ECO:0008006" key="3">
    <source>
        <dbReference type="Google" id="ProtNLM"/>
    </source>
</evidence>
<dbReference type="AlphaFoldDB" id="A0AAT9FKJ5"/>
<proteinExistence type="predicted"/>
<name>A0AAT9FKJ5_9BACT</name>
<organism evidence="2">
    <name type="scientific">Oceaniferula spumae</name>
    <dbReference type="NCBI Taxonomy" id="2979115"/>
    <lineage>
        <taxon>Bacteria</taxon>
        <taxon>Pseudomonadati</taxon>
        <taxon>Verrucomicrobiota</taxon>
        <taxon>Verrucomicrobiia</taxon>
        <taxon>Verrucomicrobiales</taxon>
        <taxon>Verrucomicrobiaceae</taxon>
        <taxon>Oceaniferula</taxon>
    </lineage>
</organism>
<dbReference type="KEGG" id="osu:NT6N_15080"/>
<reference evidence="2" key="1">
    <citation type="submission" date="2024-07" db="EMBL/GenBank/DDBJ databases">
        <title>Complete genome sequence of Verrucomicrobiaceae bacterium NT6N.</title>
        <authorList>
            <person name="Huang C."/>
            <person name="Takami H."/>
            <person name="Hamasaki K."/>
        </authorList>
    </citation>
    <scope>NUCLEOTIDE SEQUENCE</scope>
    <source>
        <strain evidence="2">NT6N</strain>
    </source>
</reference>
<dbReference type="EMBL" id="AP026866">
    <property type="protein sequence ID" value="BDS06468.1"/>
    <property type="molecule type" value="Genomic_DNA"/>
</dbReference>